<dbReference type="Proteomes" id="UP000634134">
    <property type="component" value="Unassembled WGS sequence"/>
</dbReference>
<feature type="domain" description="CAAX prenyl protease 2/Lysostaphin resistance protein A-like" evidence="2">
    <location>
        <begin position="73"/>
        <end position="232"/>
    </location>
</feature>
<keyword evidence="3" id="KW-0378">Hydrolase</keyword>
<evidence type="ECO:0000313" key="3">
    <source>
        <dbReference type="EMBL" id="MBE9464913.1"/>
    </source>
</evidence>
<dbReference type="Pfam" id="PF02517">
    <property type="entry name" value="Rce1-like"/>
    <property type="match status" value="1"/>
</dbReference>
<dbReference type="EMBL" id="JACYGY010000001">
    <property type="protein sequence ID" value="MBE9464913.1"/>
    <property type="molecule type" value="Genomic_DNA"/>
</dbReference>
<keyword evidence="3" id="KW-0482">Metalloprotease</keyword>
<comment type="caution">
    <text evidence="3">The sequence shown here is derived from an EMBL/GenBank/DDBJ whole genome shotgun (WGS) entry which is preliminary data.</text>
</comment>
<evidence type="ECO:0000313" key="4">
    <source>
        <dbReference type="Proteomes" id="UP000634134"/>
    </source>
</evidence>
<sequence length="243" mass="28507">MKMIISELGILLSDGRVESEKNRLYMRIIGFFRIYLLALLLSFISGLILVFFFDIFNLEKPVNIFLQSFTQRSWFYQIALASLYAPIVEETQFRLCLNYSKIKFAAFTGIWFYYFLHKFMHGYGLFGEHDQTSIAIGLGLILMAAVYSFLHEHSDVDSRMEKFWEKHHKVLFYVSVISFGFLHVTNFEGGLYSLLLTPVITLRQTCLGFMLGYVRLKYGFLYAVLLHSAYNLSFFLFYFAVHF</sequence>
<evidence type="ECO:0000259" key="2">
    <source>
        <dbReference type="Pfam" id="PF02517"/>
    </source>
</evidence>
<dbReference type="RefSeq" id="WP_194122936.1">
    <property type="nucleotide sequence ID" value="NZ_JACYGY010000001.1"/>
</dbReference>
<organism evidence="3 4">
    <name type="scientific">Dyadobacter subterraneus</name>
    <dbReference type="NCBI Taxonomy" id="2773304"/>
    <lineage>
        <taxon>Bacteria</taxon>
        <taxon>Pseudomonadati</taxon>
        <taxon>Bacteroidota</taxon>
        <taxon>Cytophagia</taxon>
        <taxon>Cytophagales</taxon>
        <taxon>Spirosomataceae</taxon>
        <taxon>Dyadobacter</taxon>
    </lineage>
</organism>
<keyword evidence="1" id="KW-1133">Transmembrane helix</keyword>
<feature type="transmembrane region" description="Helical" evidence="1">
    <location>
        <begin position="31"/>
        <end position="53"/>
    </location>
</feature>
<keyword evidence="4" id="KW-1185">Reference proteome</keyword>
<reference evidence="4" key="1">
    <citation type="submission" date="2023-07" db="EMBL/GenBank/DDBJ databases">
        <title>Dyadobacter sp. nov 'subterranea' isolated from contaminted grondwater.</title>
        <authorList>
            <person name="Szabo I."/>
            <person name="Al-Omari J."/>
            <person name="Szerdahelyi S.G."/>
            <person name="Rado J."/>
        </authorList>
    </citation>
    <scope>NUCLEOTIDE SEQUENCE [LARGE SCALE GENOMIC DNA]</scope>
    <source>
        <strain evidence="4">UP-52</strain>
    </source>
</reference>
<keyword evidence="3" id="KW-0645">Protease</keyword>
<evidence type="ECO:0000256" key="1">
    <source>
        <dbReference type="SAM" id="Phobius"/>
    </source>
</evidence>
<proteinExistence type="predicted"/>
<accession>A0ABR9WHQ5</accession>
<keyword evidence="1" id="KW-0472">Membrane</keyword>
<protein>
    <submittedName>
        <fullName evidence="3">CPBP family intramembrane metalloprotease</fullName>
    </submittedName>
</protein>
<gene>
    <name evidence="3" type="ORF">IEE83_23765</name>
</gene>
<feature type="transmembrane region" description="Helical" evidence="1">
    <location>
        <begin position="170"/>
        <end position="187"/>
    </location>
</feature>
<feature type="transmembrane region" description="Helical" evidence="1">
    <location>
        <begin position="132"/>
        <end position="150"/>
    </location>
</feature>
<dbReference type="GO" id="GO:0008237">
    <property type="term" value="F:metallopeptidase activity"/>
    <property type="evidence" value="ECO:0007669"/>
    <property type="project" value="UniProtKB-KW"/>
</dbReference>
<keyword evidence="1" id="KW-0812">Transmembrane</keyword>
<name>A0ABR9WHQ5_9BACT</name>
<feature type="transmembrane region" description="Helical" evidence="1">
    <location>
        <begin position="220"/>
        <end position="241"/>
    </location>
</feature>
<feature type="transmembrane region" description="Helical" evidence="1">
    <location>
        <begin position="102"/>
        <end position="120"/>
    </location>
</feature>
<feature type="transmembrane region" description="Helical" evidence="1">
    <location>
        <begin position="73"/>
        <end position="90"/>
    </location>
</feature>
<dbReference type="InterPro" id="IPR003675">
    <property type="entry name" value="Rce1/LyrA-like_dom"/>
</dbReference>